<dbReference type="VEuPathDB" id="FungiDB:QG37_04578"/>
<reference evidence="2" key="1">
    <citation type="journal article" date="2015" name="BMC Genomics">
        <title>Draft genome of a commonly misdiagnosed multidrug resistant pathogen Candida auris.</title>
        <authorList>
            <person name="Chatterjee S."/>
            <person name="Alampalli S.V."/>
            <person name="Nageshan R.K."/>
            <person name="Chettiar S.T."/>
            <person name="Joshi S."/>
            <person name="Tatu U.S."/>
        </authorList>
    </citation>
    <scope>NUCLEOTIDE SEQUENCE [LARGE SCALE GENOMIC DNA]</scope>
    <source>
        <strain evidence="2">6684</strain>
    </source>
</reference>
<dbReference type="Proteomes" id="UP000037122">
    <property type="component" value="Unassembled WGS sequence"/>
</dbReference>
<comment type="caution">
    <text evidence="1">The sequence shown here is derived from an EMBL/GenBank/DDBJ whole genome shotgun (WGS) entry which is preliminary data.</text>
</comment>
<dbReference type="EMBL" id="LGST01000031">
    <property type="protein sequence ID" value="KND98673.1"/>
    <property type="molecule type" value="Genomic_DNA"/>
</dbReference>
<sequence length="62" mass="7296">MAAKKVYWFKRSTNDVPHRGLWQIFGQELSEKKQSKVKMVTLRTLPSTSDIFYLLSLLTHKL</sequence>
<organism evidence="1 2">
    <name type="scientific">Candidozyma auris</name>
    <name type="common">Yeast</name>
    <name type="synonym">Candida auris</name>
    <dbReference type="NCBI Taxonomy" id="498019"/>
    <lineage>
        <taxon>Eukaryota</taxon>
        <taxon>Fungi</taxon>
        <taxon>Dikarya</taxon>
        <taxon>Ascomycota</taxon>
        <taxon>Saccharomycotina</taxon>
        <taxon>Pichiomycetes</taxon>
        <taxon>Metschnikowiaceae</taxon>
        <taxon>Candidozyma</taxon>
    </lineage>
</organism>
<protein>
    <submittedName>
        <fullName evidence="1">Uncharacterized protein</fullName>
    </submittedName>
</protein>
<proteinExistence type="predicted"/>
<evidence type="ECO:0000313" key="2">
    <source>
        <dbReference type="Proteomes" id="UP000037122"/>
    </source>
</evidence>
<evidence type="ECO:0000313" key="1">
    <source>
        <dbReference type="EMBL" id="KND98673.1"/>
    </source>
</evidence>
<accession>A0A0L0NXG3</accession>
<dbReference type="AlphaFoldDB" id="A0A0L0NXG3"/>
<name>A0A0L0NXG3_CANAR</name>
<gene>
    <name evidence="1" type="ORF">QG37_04578</name>
</gene>